<accession>A0ABS5GHZ0</accession>
<name>A0ABS5GHZ0_9BRAD</name>
<protein>
    <submittedName>
        <fullName evidence="14">TonB-dependent receptor</fullName>
    </submittedName>
</protein>
<dbReference type="InterPro" id="IPR012910">
    <property type="entry name" value="Plug_dom"/>
</dbReference>
<evidence type="ECO:0000256" key="8">
    <source>
        <dbReference type="PROSITE-ProRule" id="PRU01360"/>
    </source>
</evidence>
<comment type="similarity">
    <text evidence="8 9">Belongs to the TonB-dependent receptor family.</text>
</comment>
<feature type="region of interest" description="Disordered" evidence="10">
    <location>
        <begin position="36"/>
        <end position="101"/>
    </location>
</feature>
<comment type="subcellular location">
    <subcellularLocation>
        <location evidence="1 8">Cell outer membrane</location>
        <topology evidence="1 8">Multi-pass membrane protein</topology>
    </subcellularLocation>
</comment>
<evidence type="ECO:0000256" key="4">
    <source>
        <dbReference type="ARBA" id="ARBA00022692"/>
    </source>
</evidence>
<proteinExistence type="inferred from homology"/>
<dbReference type="RefSeq" id="WP_172241175.1">
    <property type="nucleotide sequence ID" value="NZ_JABFDP010000030.1"/>
</dbReference>
<dbReference type="InterPro" id="IPR036942">
    <property type="entry name" value="Beta-barrel_TonB_sf"/>
</dbReference>
<evidence type="ECO:0000256" key="5">
    <source>
        <dbReference type="ARBA" id="ARBA00023077"/>
    </source>
</evidence>
<organism evidence="14 15">
    <name type="scientific">Bradyrhizobium denitrificans</name>
    <dbReference type="NCBI Taxonomy" id="2734912"/>
    <lineage>
        <taxon>Bacteria</taxon>
        <taxon>Pseudomonadati</taxon>
        <taxon>Pseudomonadota</taxon>
        <taxon>Alphaproteobacteria</taxon>
        <taxon>Hyphomicrobiales</taxon>
        <taxon>Nitrobacteraceae</taxon>
        <taxon>Bradyrhizobium</taxon>
    </lineage>
</organism>
<evidence type="ECO:0000256" key="10">
    <source>
        <dbReference type="SAM" id="MobiDB-lite"/>
    </source>
</evidence>
<dbReference type="Pfam" id="PF00593">
    <property type="entry name" value="TonB_dep_Rec_b-barrel"/>
    <property type="match status" value="1"/>
</dbReference>
<keyword evidence="14" id="KW-0675">Receptor</keyword>
<keyword evidence="15" id="KW-1185">Reference proteome</keyword>
<dbReference type="InterPro" id="IPR039426">
    <property type="entry name" value="TonB-dep_rcpt-like"/>
</dbReference>
<dbReference type="Pfam" id="PF07715">
    <property type="entry name" value="Plug"/>
    <property type="match status" value="1"/>
</dbReference>
<keyword evidence="6 8" id="KW-0472">Membrane</keyword>
<dbReference type="PANTHER" id="PTHR30069:SF28">
    <property type="entry name" value="TONB-DEPENDENT RECEPTOR YNCD-RELATED"/>
    <property type="match status" value="1"/>
</dbReference>
<evidence type="ECO:0000313" key="15">
    <source>
        <dbReference type="Proteomes" id="UP001314635"/>
    </source>
</evidence>
<keyword evidence="2 8" id="KW-0813">Transport</keyword>
<feature type="domain" description="TonB-dependent receptor plug" evidence="13">
    <location>
        <begin position="96"/>
        <end position="205"/>
    </location>
</feature>
<evidence type="ECO:0000256" key="7">
    <source>
        <dbReference type="ARBA" id="ARBA00023237"/>
    </source>
</evidence>
<evidence type="ECO:0000256" key="9">
    <source>
        <dbReference type="RuleBase" id="RU003357"/>
    </source>
</evidence>
<evidence type="ECO:0000256" key="6">
    <source>
        <dbReference type="ARBA" id="ARBA00023136"/>
    </source>
</evidence>
<dbReference type="CDD" id="cd01347">
    <property type="entry name" value="ligand_gated_channel"/>
    <property type="match status" value="1"/>
</dbReference>
<evidence type="ECO:0000259" key="12">
    <source>
        <dbReference type="Pfam" id="PF00593"/>
    </source>
</evidence>
<dbReference type="Gene3D" id="2.40.170.20">
    <property type="entry name" value="TonB-dependent receptor, beta-barrel domain"/>
    <property type="match status" value="1"/>
</dbReference>
<dbReference type="InterPro" id="IPR037066">
    <property type="entry name" value="Plug_dom_sf"/>
</dbReference>
<dbReference type="PANTHER" id="PTHR30069">
    <property type="entry name" value="TONB-DEPENDENT OUTER MEMBRANE RECEPTOR"/>
    <property type="match status" value="1"/>
</dbReference>
<reference evidence="15" key="1">
    <citation type="journal article" date="2021" name="ISME J.">
        <title>Evolutionary origin and ecological implication of a unique nif island in free-living Bradyrhizobium lineages.</title>
        <authorList>
            <person name="Tao J."/>
        </authorList>
    </citation>
    <scope>NUCLEOTIDE SEQUENCE [LARGE SCALE GENOMIC DNA]</scope>
    <source>
        <strain evidence="15">SZCCT0094</strain>
    </source>
</reference>
<dbReference type="Gene3D" id="2.170.130.10">
    <property type="entry name" value="TonB-dependent receptor, plug domain"/>
    <property type="match status" value="1"/>
</dbReference>
<gene>
    <name evidence="14" type="ORF">JQ619_34915</name>
</gene>
<comment type="caution">
    <text evidence="14">The sequence shown here is derived from an EMBL/GenBank/DDBJ whole genome shotgun (WGS) entry which is preliminary data.</text>
</comment>
<dbReference type="SUPFAM" id="SSF56935">
    <property type="entry name" value="Porins"/>
    <property type="match status" value="1"/>
</dbReference>
<feature type="compositionally biased region" description="Low complexity" evidence="10">
    <location>
        <begin position="44"/>
        <end position="100"/>
    </location>
</feature>
<dbReference type="EMBL" id="JAFCLK010000052">
    <property type="protein sequence ID" value="MBR1140952.1"/>
    <property type="molecule type" value="Genomic_DNA"/>
</dbReference>
<keyword evidence="7 8" id="KW-0998">Cell outer membrane</keyword>
<evidence type="ECO:0000256" key="11">
    <source>
        <dbReference type="SAM" id="SignalP"/>
    </source>
</evidence>
<keyword evidence="11" id="KW-0732">Signal</keyword>
<dbReference type="Proteomes" id="UP001314635">
    <property type="component" value="Unassembled WGS sequence"/>
</dbReference>
<evidence type="ECO:0000256" key="2">
    <source>
        <dbReference type="ARBA" id="ARBA00022448"/>
    </source>
</evidence>
<keyword evidence="4 8" id="KW-0812">Transmembrane</keyword>
<sequence>MSRSVTALCAATCFVTLSSPCFAQAQQAPTLPTVTVDPVKRTAARPARPATDRPAPGPRVPRGGAAPQTAAAGPAGPAGSAPSLTAPTTQTATQRIQQTPGAVAVVPDTAFRNAPAQTIKDVLDYVPGVFAQPKWGDDTRLSIRGSGLSRNFHLRGTQLYLDGIPINTADGYGDFQEIDPTAYRYVEVYKGANALRYGANSLGGAVNFVTPTGRDASAFDSRLDGGAFGYLRGQASTGGVSGPLDYFVTGSASRTDGYRDHSWGTAERGSANVGYQVSPDFETRFYLNANSVRQRIPGEVTKTSALNSPQTAAANNVLNDWQRNIDTVRVANKSTLRLDNTDIEFGVFAVDRHLMHPIFQWLDYRYHDYGGFVRAVDDREIGGHRNRFTVGLNIQNGTTDANQYVNIGANKGAQTLAAVQRPENYTLYAENAWYVTPAVSLIAGAQYLHAVREQQVDFTTNPATKSGTSTFDLFSPKIGLLWDVDPGWQVFANVSRSGEAPSFGEGNGTAVPFYNIKAQTATTYEIGTRGRRPDVTWDLALYHADIKNELQCFFSTFGTCNVTNADKTMHQGVEAGLGISLFKGLAVNSDTPDRVWLNLAYTYSDFRYSNDATWGNNRLPGAPPHFLRAELLYKHPAGFAVGPNVEWVPESYFVDSANTLKTEPYLLWGLKATYDDGKHFSAYLEGRNLANKAYIATTSIIDRATATSTLFNPGNGRGVYAGIRYKL</sequence>
<keyword evidence="3 8" id="KW-1134">Transmembrane beta strand</keyword>
<dbReference type="InterPro" id="IPR000531">
    <property type="entry name" value="Beta-barrel_TonB"/>
</dbReference>
<evidence type="ECO:0000313" key="14">
    <source>
        <dbReference type="EMBL" id="MBR1140952.1"/>
    </source>
</evidence>
<evidence type="ECO:0000256" key="3">
    <source>
        <dbReference type="ARBA" id="ARBA00022452"/>
    </source>
</evidence>
<dbReference type="PROSITE" id="PS52016">
    <property type="entry name" value="TONB_DEPENDENT_REC_3"/>
    <property type="match status" value="1"/>
</dbReference>
<feature type="chain" id="PRO_5045167574" evidence="11">
    <location>
        <begin position="24"/>
        <end position="727"/>
    </location>
</feature>
<evidence type="ECO:0000259" key="13">
    <source>
        <dbReference type="Pfam" id="PF07715"/>
    </source>
</evidence>
<feature type="signal peptide" evidence="11">
    <location>
        <begin position="1"/>
        <end position="23"/>
    </location>
</feature>
<evidence type="ECO:0000256" key="1">
    <source>
        <dbReference type="ARBA" id="ARBA00004571"/>
    </source>
</evidence>
<feature type="domain" description="TonB-dependent receptor-like beta-barrel" evidence="12">
    <location>
        <begin position="221"/>
        <end position="689"/>
    </location>
</feature>
<keyword evidence="5 9" id="KW-0798">TonB box</keyword>